<dbReference type="PANTHER" id="PTHR33525">
    <property type="match status" value="1"/>
</dbReference>
<dbReference type="Gene3D" id="1.10.3210.10">
    <property type="entry name" value="Hypothetical protein af1432"/>
    <property type="match status" value="1"/>
</dbReference>
<keyword evidence="3" id="KW-1185">Reference proteome</keyword>
<dbReference type="EMBL" id="AAEW02000018">
    <property type="protein sequence ID" value="EAT14739.1"/>
    <property type="molecule type" value="Genomic_DNA"/>
</dbReference>
<dbReference type="InterPro" id="IPR052340">
    <property type="entry name" value="RNase_Y/CdgJ"/>
</dbReference>
<dbReference type="Proteomes" id="UP000005695">
    <property type="component" value="Unassembled WGS sequence"/>
</dbReference>
<gene>
    <name evidence="2" type="ORF">Dace_0791</name>
</gene>
<reference evidence="2" key="1">
    <citation type="submission" date="2006-05" db="EMBL/GenBank/DDBJ databases">
        <title>Annotation of the draft genome assembly of Desulfuromonas acetoxidans DSM 684.</title>
        <authorList>
            <consortium name="US DOE Joint Genome Institute (JGI-ORNL)"/>
            <person name="Larimer F."/>
            <person name="Land M."/>
            <person name="Hauser L."/>
        </authorList>
    </citation>
    <scope>NUCLEOTIDE SEQUENCE [LARGE SCALE GENOMIC DNA]</scope>
    <source>
        <strain evidence="2">DSM 684</strain>
    </source>
</reference>
<dbReference type="SUPFAM" id="SSF109604">
    <property type="entry name" value="HD-domain/PDEase-like"/>
    <property type="match status" value="1"/>
</dbReference>
<organism evidence="2 3">
    <name type="scientific">Desulfuromonas acetoxidans (strain DSM 684 / 11070)</name>
    <dbReference type="NCBI Taxonomy" id="281689"/>
    <lineage>
        <taxon>Bacteria</taxon>
        <taxon>Pseudomonadati</taxon>
        <taxon>Thermodesulfobacteriota</taxon>
        <taxon>Desulfuromonadia</taxon>
        <taxon>Desulfuromonadales</taxon>
        <taxon>Desulfuromonadaceae</taxon>
        <taxon>Desulfuromonas</taxon>
    </lineage>
</organism>
<evidence type="ECO:0000313" key="3">
    <source>
        <dbReference type="Proteomes" id="UP000005695"/>
    </source>
</evidence>
<dbReference type="OrthoDB" id="9803649at2"/>
<feature type="domain" description="HDOD" evidence="1">
    <location>
        <begin position="15"/>
        <end position="210"/>
    </location>
</feature>
<protein>
    <submittedName>
        <fullName evidence="2">Signal transduction protein</fullName>
    </submittedName>
</protein>
<name>Q1JX19_DESA6</name>
<dbReference type="PROSITE" id="PS51833">
    <property type="entry name" value="HDOD"/>
    <property type="match status" value="1"/>
</dbReference>
<evidence type="ECO:0000313" key="2">
    <source>
        <dbReference type="EMBL" id="EAT14739.1"/>
    </source>
</evidence>
<dbReference type="Pfam" id="PF08668">
    <property type="entry name" value="HDOD"/>
    <property type="match status" value="1"/>
</dbReference>
<sequence>MGDSISNHIRKVREISAPPEQFAQLLQMIGDDHSDLTDLVALLELHPFITARLLQCANSAYFRQAGEIDNVRDAVIRVLGLSLTRSLTLAFLVSDSFNLNKVSNFDGHRHWFIALVTATMAREMAPRLKNPLDQAPALYSAGMLHNIGVAALAHCFPEQMNQALMTDTVSLSEKTRRLFHLDHYQAGALLIRSWNLPKTIVEPILHLRNPNIHGPSGSAVQLIRLCSTLANLLYKKEFHSLRNYSVHPSFMSRISFEESIFFIEGQCRTLDEISQMMSR</sequence>
<reference evidence="2" key="2">
    <citation type="submission" date="2006-05" db="EMBL/GenBank/DDBJ databases">
        <title>Sequencing of the draft genome and assembly of Desulfuromonas acetoxidans DSM 684.</title>
        <authorList>
            <consortium name="US DOE Joint Genome Institute (JGI-PGF)"/>
            <person name="Copeland A."/>
            <person name="Lucas S."/>
            <person name="Lapidus A."/>
            <person name="Barry K."/>
            <person name="Detter J.C."/>
            <person name="Glavina del Rio T."/>
            <person name="Hammon N."/>
            <person name="Israni S."/>
            <person name="Dalin E."/>
            <person name="Tice H."/>
            <person name="Bruce D."/>
            <person name="Pitluck S."/>
            <person name="Richardson P."/>
        </authorList>
    </citation>
    <scope>NUCLEOTIDE SEQUENCE [LARGE SCALE GENOMIC DNA]</scope>
    <source>
        <strain evidence="2">DSM 684</strain>
    </source>
</reference>
<dbReference type="PANTHER" id="PTHR33525:SF3">
    <property type="entry name" value="RIBONUCLEASE Y"/>
    <property type="match status" value="1"/>
</dbReference>
<evidence type="ECO:0000259" key="1">
    <source>
        <dbReference type="PROSITE" id="PS51833"/>
    </source>
</evidence>
<dbReference type="AlphaFoldDB" id="Q1JX19"/>
<proteinExistence type="predicted"/>
<comment type="caution">
    <text evidence="2">The sequence shown here is derived from an EMBL/GenBank/DDBJ whole genome shotgun (WGS) entry which is preliminary data.</text>
</comment>
<dbReference type="RefSeq" id="WP_006002087.1">
    <property type="nucleotide sequence ID" value="NZ_AAEW02000018.1"/>
</dbReference>
<dbReference type="InterPro" id="IPR013976">
    <property type="entry name" value="HDOD"/>
</dbReference>
<accession>Q1JX19</accession>